<dbReference type="Proteomes" id="UP001066276">
    <property type="component" value="Chromosome 5"/>
</dbReference>
<feature type="compositionally biased region" description="Polar residues" evidence="1">
    <location>
        <begin position="124"/>
        <end position="155"/>
    </location>
</feature>
<feature type="compositionally biased region" description="Pro residues" evidence="1">
    <location>
        <begin position="162"/>
        <end position="174"/>
    </location>
</feature>
<organism evidence="2 3">
    <name type="scientific">Pleurodeles waltl</name>
    <name type="common">Iberian ribbed newt</name>
    <dbReference type="NCBI Taxonomy" id="8319"/>
    <lineage>
        <taxon>Eukaryota</taxon>
        <taxon>Metazoa</taxon>
        <taxon>Chordata</taxon>
        <taxon>Craniata</taxon>
        <taxon>Vertebrata</taxon>
        <taxon>Euteleostomi</taxon>
        <taxon>Amphibia</taxon>
        <taxon>Batrachia</taxon>
        <taxon>Caudata</taxon>
        <taxon>Salamandroidea</taxon>
        <taxon>Salamandridae</taxon>
        <taxon>Pleurodelinae</taxon>
        <taxon>Pleurodeles</taxon>
    </lineage>
</organism>
<evidence type="ECO:0000256" key="1">
    <source>
        <dbReference type="SAM" id="MobiDB-lite"/>
    </source>
</evidence>
<name>A0AAV7RAU3_PLEWA</name>
<feature type="region of interest" description="Disordered" evidence="1">
    <location>
        <begin position="73"/>
        <end position="211"/>
    </location>
</feature>
<keyword evidence="3" id="KW-1185">Reference proteome</keyword>
<gene>
    <name evidence="2" type="ORF">NDU88_002729</name>
</gene>
<dbReference type="EMBL" id="JANPWB010000009">
    <property type="protein sequence ID" value="KAJ1149931.1"/>
    <property type="molecule type" value="Genomic_DNA"/>
</dbReference>
<dbReference type="AlphaFoldDB" id="A0AAV7RAU3"/>
<evidence type="ECO:0000313" key="3">
    <source>
        <dbReference type="Proteomes" id="UP001066276"/>
    </source>
</evidence>
<comment type="caution">
    <text evidence="2">The sequence shown here is derived from an EMBL/GenBank/DDBJ whole genome shotgun (WGS) entry which is preliminary data.</text>
</comment>
<reference evidence="2" key="1">
    <citation type="journal article" date="2022" name="bioRxiv">
        <title>Sequencing and chromosome-scale assembly of the giantPleurodeles waltlgenome.</title>
        <authorList>
            <person name="Brown T."/>
            <person name="Elewa A."/>
            <person name="Iarovenko S."/>
            <person name="Subramanian E."/>
            <person name="Araus A.J."/>
            <person name="Petzold A."/>
            <person name="Susuki M."/>
            <person name="Suzuki K.-i.T."/>
            <person name="Hayashi T."/>
            <person name="Toyoda A."/>
            <person name="Oliveira C."/>
            <person name="Osipova E."/>
            <person name="Leigh N.D."/>
            <person name="Simon A."/>
            <person name="Yun M.H."/>
        </authorList>
    </citation>
    <scope>NUCLEOTIDE SEQUENCE</scope>
    <source>
        <strain evidence="2">20211129_DDA</strain>
        <tissue evidence="2">Liver</tissue>
    </source>
</reference>
<evidence type="ECO:0000313" key="2">
    <source>
        <dbReference type="EMBL" id="KAJ1149931.1"/>
    </source>
</evidence>
<proteinExistence type="predicted"/>
<sequence length="211" mass="22431">MVGPPAAPHKVEIPLTSRRRSPGVSKCVPSGTRVRAQEASRSHRNSHALFFSGVPGAPISMDLRAAIQPTHFTNQAGAPSYSPEPQQAGGHPTLRRKGERPRPEQEVGPPAAVHRNRRAGITPTGRSVLNFCSSSRGTAPSVAASASSRGLTQECLQRPRPSEGPEPPLHPPRPGQQQPSRSCKQRFQSTGSSGGRTAEGTRMQPLLTGEI</sequence>
<feature type="region of interest" description="Disordered" evidence="1">
    <location>
        <begin position="1"/>
        <end position="46"/>
    </location>
</feature>
<accession>A0AAV7RAU3</accession>
<protein>
    <submittedName>
        <fullName evidence="2">Uncharacterized protein</fullName>
    </submittedName>
</protein>